<name>A0A6N2T3B7_9FIRM</name>
<evidence type="ECO:0000256" key="1">
    <source>
        <dbReference type="SAM" id="MobiDB-lite"/>
    </source>
</evidence>
<feature type="region of interest" description="Disordered" evidence="1">
    <location>
        <begin position="25"/>
        <end position="52"/>
    </location>
</feature>
<feature type="compositionally biased region" description="Basic and acidic residues" evidence="1">
    <location>
        <begin position="38"/>
        <end position="52"/>
    </location>
</feature>
<dbReference type="RefSeq" id="WP_156328992.1">
    <property type="nucleotide sequence ID" value="NZ_CACRSW010000023.1"/>
</dbReference>
<feature type="region of interest" description="Disordered" evidence="1">
    <location>
        <begin position="171"/>
        <end position="190"/>
    </location>
</feature>
<dbReference type="AlphaFoldDB" id="A0A6N2T3B7"/>
<dbReference type="EMBL" id="CACRSW010000023">
    <property type="protein sequence ID" value="VYS98600.1"/>
    <property type="molecule type" value="Genomic_DNA"/>
</dbReference>
<evidence type="ECO:0000313" key="2">
    <source>
        <dbReference type="EMBL" id="VYS98600.1"/>
    </source>
</evidence>
<sequence>MKIKSLTLLIIGTIFLTSCGNNKNENKTEKIQNSTEVVSKERNSNENPKERLSKPFKDISKFAFGDDVETEVITIQDNNNNEKVTRVNVTYSTDVITSEKGAVDPFLIKVFSYLKKVKEQQLNYESIFFTFKTKKTDENYYPLIKIEITKDQADKFDFDNKQPQDLKSIAKTYDSPEDKSPTNNNDDDKNKEALRDLIIEQAKSSFSEFCNVETETKDSVLFIHLYPKDDLKSEIIQYLAGENNEALNQGWDNMTSGILSASKSYNETLGENVSFVLHNPANEENIIFSTLNGVVHYNVKDDLNK</sequence>
<feature type="compositionally biased region" description="Basic and acidic residues" evidence="1">
    <location>
        <begin position="174"/>
        <end position="190"/>
    </location>
</feature>
<dbReference type="PROSITE" id="PS51257">
    <property type="entry name" value="PROKAR_LIPOPROTEIN"/>
    <property type="match status" value="1"/>
</dbReference>
<organism evidence="2">
    <name type="scientific">Anaerococcus vaginalis</name>
    <dbReference type="NCBI Taxonomy" id="33037"/>
    <lineage>
        <taxon>Bacteria</taxon>
        <taxon>Bacillati</taxon>
        <taxon>Bacillota</taxon>
        <taxon>Tissierellia</taxon>
        <taxon>Tissierellales</taxon>
        <taxon>Peptoniphilaceae</taxon>
        <taxon>Anaerococcus</taxon>
    </lineage>
</organism>
<evidence type="ECO:0008006" key="3">
    <source>
        <dbReference type="Google" id="ProtNLM"/>
    </source>
</evidence>
<gene>
    <name evidence="2" type="ORF">AVLFYP127_00406</name>
</gene>
<accession>A0A6N2T3B7</accession>
<protein>
    <recommendedName>
        <fullName evidence="3">Lipoprotein</fullName>
    </recommendedName>
</protein>
<proteinExistence type="predicted"/>
<reference evidence="2" key="1">
    <citation type="submission" date="2019-11" db="EMBL/GenBank/DDBJ databases">
        <authorList>
            <person name="Feng L."/>
        </authorList>
    </citation>
    <scope>NUCLEOTIDE SEQUENCE</scope>
    <source>
        <strain evidence="2">AvaginalisLFYP127</strain>
    </source>
</reference>